<evidence type="ECO:0000256" key="5">
    <source>
        <dbReference type="SAM" id="SignalP"/>
    </source>
</evidence>
<dbReference type="Gene3D" id="3.20.20.300">
    <property type="entry name" value="Glycoside hydrolase, family 3, N-terminal domain"/>
    <property type="match status" value="1"/>
</dbReference>
<reference evidence="7" key="1">
    <citation type="submission" date="2020-01" db="EMBL/GenBank/DDBJ databases">
        <title>Genome sequence of Kobresia littledalei, the first chromosome-level genome in the family Cyperaceae.</title>
        <authorList>
            <person name="Qu G."/>
        </authorList>
    </citation>
    <scope>NUCLEOTIDE SEQUENCE</scope>
    <source>
        <strain evidence="7">C.B.Clarke</strain>
        <tissue evidence="7">Leaf</tissue>
    </source>
</reference>
<dbReference type="SUPFAM" id="SSF52279">
    <property type="entry name" value="Beta-D-glucan exohydrolase, C-terminal domain"/>
    <property type="match status" value="1"/>
</dbReference>
<dbReference type="GO" id="GO:0009505">
    <property type="term" value="C:plant-type cell wall"/>
    <property type="evidence" value="ECO:0007669"/>
    <property type="project" value="TreeGrafter"/>
</dbReference>
<dbReference type="EMBL" id="SWLB01000015">
    <property type="protein sequence ID" value="KAF3329259.1"/>
    <property type="molecule type" value="Genomic_DNA"/>
</dbReference>
<dbReference type="Pfam" id="PF01915">
    <property type="entry name" value="Glyco_hydro_3_C"/>
    <property type="match status" value="1"/>
</dbReference>
<proteinExistence type="inferred from homology"/>
<organism evidence="7 8">
    <name type="scientific">Carex littledalei</name>
    <dbReference type="NCBI Taxonomy" id="544730"/>
    <lineage>
        <taxon>Eukaryota</taxon>
        <taxon>Viridiplantae</taxon>
        <taxon>Streptophyta</taxon>
        <taxon>Embryophyta</taxon>
        <taxon>Tracheophyta</taxon>
        <taxon>Spermatophyta</taxon>
        <taxon>Magnoliopsida</taxon>
        <taxon>Liliopsida</taxon>
        <taxon>Poales</taxon>
        <taxon>Cyperaceae</taxon>
        <taxon>Cyperoideae</taxon>
        <taxon>Cariceae</taxon>
        <taxon>Carex</taxon>
        <taxon>Carex subgen. Euthyceras</taxon>
    </lineage>
</organism>
<sequence>MKTYRENLLLFSLLIFSSPLLALSQGPPPFSCDPEDPSTQKHAFCKATLPLEQRVKDLVSQMTLEEKISQLGDDGPAIKRLGVPAFKWWTEALHGMAYGGKGSIRFNFNGIFKATSFPQVIVSGATFNPQLWYKIGEAISTEARGIYNNGQLDGLTLWGPNVNLFRDPRWGRGQETPGEDPIHISKYAVMWVRGMQGEPMGGGESKKLKTAACCKHFTAYDLEKWGTASRFTFDAVVTEQDLEDTFQPPFKSCVQDGHASCLMCPFNRVNGVAPCGDPNFLTKIAREEWGLDGYIASDCDAIGVMVGMYAKTPENATAVALKAGMDVDCGVHLQSFSNLALAKKMITEADIDRALHNQFATRMRLGLFDGNPLKQNDYGSISKNDVCAQAHQDLAVQAALEGIVLLKNTGTVLPLSKTQVTSLAVIGPNANNASVLIGNYQGPPCINTTPLDALKNYTKDVKYVAGCNGAACKSAAIDQAVEAASAADHVVLFMGLSLEQEREDLDRTDLLLPGSQQELITSVAKAAKKPVILVLLCGGPVDISFAKTDPKIGAILWAGYPGQGGAQAIAQILFGEYNPGGKLPVTWYPHDYTSIPMTNMNMRANPATNYPGRTYRFYQGETVFPFGYGLSYSNYSYEFASEEKTTVTLGGLKSAANNKSPECQKLKFNTAVKVTNHGPMEGRTPVLLFMRWPSATEGRPTKQLIEFDSVHLKSGETAQVQFAVSPCDHLSRATEDGKRVIDKGSHFLMVEGNEVEVTVA</sequence>
<feature type="chain" id="PRO_5032794873" evidence="5">
    <location>
        <begin position="25"/>
        <end position="760"/>
    </location>
</feature>
<evidence type="ECO:0000256" key="2">
    <source>
        <dbReference type="ARBA" id="ARBA00022729"/>
    </source>
</evidence>
<dbReference type="InterPro" id="IPR026891">
    <property type="entry name" value="Fn3-like"/>
</dbReference>
<dbReference type="Gene3D" id="3.40.50.1700">
    <property type="entry name" value="Glycoside hydrolase family 3 C-terminal domain"/>
    <property type="match status" value="1"/>
</dbReference>
<dbReference type="GO" id="GO:0045493">
    <property type="term" value="P:xylan catabolic process"/>
    <property type="evidence" value="ECO:0007669"/>
    <property type="project" value="InterPro"/>
</dbReference>
<dbReference type="AlphaFoldDB" id="A0A833QTH5"/>
<dbReference type="Pfam" id="PF00933">
    <property type="entry name" value="Glyco_hydro_3"/>
    <property type="match status" value="1"/>
</dbReference>
<dbReference type="SUPFAM" id="SSF51445">
    <property type="entry name" value="(Trans)glycosidases"/>
    <property type="match status" value="1"/>
</dbReference>
<dbReference type="InterPro" id="IPR001764">
    <property type="entry name" value="Glyco_hydro_3_N"/>
</dbReference>
<dbReference type="Proteomes" id="UP000623129">
    <property type="component" value="Unassembled WGS sequence"/>
</dbReference>
<dbReference type="GO" id="GO:0009044">
    <property type="term" value="F:xylan 1,4-beta-xylosidase activity"/>
    <property type="evidence" value="ECO:0007669"/>
    <property type="project" value="InterPro"/>
</dbReference>
<feature type="signal peptide" evidence="5">
    <location>
        <begin position="1"/>
        <end position="24"/>
    </location>
</feature>
<dbReference type="FunFam" id="3.40.50.1700:FF:000001">
    <property type="entry name" value="probable beta-D-xylosidase 2"/>
    <property type="match status" value="1"/>
</dbReference>
<feature type="domain" description="Fibronectin type III-like" evidence="6">
    <location>
        <begin position="684"/>
        <end position="754"/>
    </location>
</feature>
<protein>
    <submittedName>
        <fullName evidence="7">Putative beta-D-xylosidase 7</fullName>
    </submittedName>
</protein>
<dbReference type="InterPro" id="IPR013783">
    <property type="entry name" value="Ig-like_fold"/>
</dbReference>
<dbReference type="InterPro" id="IPR002772">
    <property type="entry name" value="Glyco_hydro_3_C"/>
</dbReference>
<dbReference type="PRINTS" id="PR00133">
    <property type="entry name" value="GLHYDRLASE3"/>
</dbReference>
<keyword evidence="3" id="KW-0378">Hydrolase</keyword>
<dbReference type="OrthoDB" id="47059at2759"/>
<dbReference type="Pfam" id="PF14310">
    <property type="entry name" value="Fn3-like"/>
    <property type="match status" value="1"/>
</dbReference>
<gene>
    <name evidence="7" type="ORF">FCM35_KLT06337</name>
</gene>
<name>A0A833QTH5_9POAL</name>
<dbReference type="PANTHER" id="PTHR42721">
    <property type="entry name" value="SUGAR HYDROLASE-RELATED"/>
    <property type="match status" value="1"/>
</dbReference>
<dbReference type="InterPro" id="IPR036962">
    <property type="entry name" value="Glyco_hydro_3_N_sf"/>
</dbReference>
<dbReference type="InterPro" id="IPR044993">
    <property type="entry name" value="BXL"/>
</dbReference>
<dbReference type="GO" id="GO:0046556">
    <property type="term" value="F:alpha-L-arabinofuranosidase activity"/>
    <property type="evidence" value="ECO:0007669"/>
    <property type="project" value="TreeGrafter"/>
</dbReference>
<evidence type="ECO:0000313" key="8">
    <source>
        <dbReference type="Proteomes" id="UP000623129"/>
    </source>
</evidence>
<dbReference type="SMART" id="SM01217">
    <property type="entry name" value="Fn3_like"/>
    <property type="match status" value="1"/>
</dbReference>
<evidence type="ECO:0000259" key="6">
    <source>
        <dbReference type="SMART" id="SM01217"/>
    </source>
</evidence>
<dbReference type="Gene3D" id="2.60.40.10">
    <property type="entry name" value="Immunoglobulins"/>
    <property type="match status" value="1"/>
</dbReference>
<evidence type="ECO:0000313" key="7">
    <source>
        <dbReference type="EMBL" id="KAF3329259.1"/>
    </source>
</evidence>
<comment type="similarity">
    <text evidence="1">Belongs to the glycosyl hydrolase 3 family.</text>
</comment>
<comment type="caution">
    <text evidence="7">The sequence shown here is derived from an EMBL/GenBank/DDBJ whole genome shotgun (WGS) entry which is preliminary data.</text>
</comment>
<accession>A0A833QTH5</accession>
<dbReference type="PANTHER" id="PTHR42721:SF3">
    <property type="entry name" value="BETA-D-XYLOSIDASE 5-RELATED"/>
    <property type="match status" value="1"/>
</dbReference>
<dbReference type="GO" id="GO:0031222">
    <property type="term" value="P:arabinan catabolic process"/>
    <property type="evidence" value="ECO:0007669"/>
    <property type="project" value="TreeGrafter"/>
</dbReference>
<evidence type="ECO:0000256" key="3">
    <source>
        <dbReference type="ARBA" id="ARBA00022801"/>
    </source>
</evidence>
<evidence type="ECO:0000256" key="1">
    <source>
        <dbReference type="ARBA" id="ARBA00005336"/>
    </source>
</evidence>
<evidence type="ECO:0000256" key="4">
    <source>
        <dbReference type="ARBA" id="ARBA00023295"/>
    </source>
</evidence>
<keyword evidence="4" id="KW-0326">Glycosidase</keyword>
<keyword evidence="8" id="KW-1185">Reference proteome</keyword>
<keyword evidence="2 5" id="KW-0732">Signal</keyword>
<dbReference type="InterPro" id="IPR017853">
    <property type="entry name" value="GH"/>
</dbReference>
<dbReference type="InterPro" id="IPR036881">
    <property type="entry name" value="Glyco_hydro_3_C_sf"/>
</dbReference>